<evidence type="ECO:0000256" key="2">
    <source>
        <dbReference type="ARBA" id="ARBA00022475"/>
    </source>
</evidence>
<evidence type="ECO:0000313" key="8">
    <source>
        <dbReference type="Proteomes" id="UP001589647"/>
    </source>
</evidence>
<gene>
    <name evidence="7" type="ORF">ACFFV7_14255</name>
</gene>
<keyword evidence="5 6" id="KW-0472">Membrane</keyword>
<dbReference type="EMBL" id="JBHMEI010000007">
    <property type="protein sequence ID" value="MFB9202358.1"/>
    <property type="molecule type" value="Genomic_DNA"/>
</dbReference>
<keyword evidence="8" id="KW-1185">Reference proteome</keyword>
<comment type="caution">
    <text evidence="7">The sequence shown here is derived from an EMBL/GenBank/DDBJ whole genome shotgun (WGS) entry which is preliminary data.</text>
</comment>
<accession>A0ABV5ICU2</accession>
<dbReference type="PANTHER" id="PTHR30086:SF20">
    <property type="entry name" value="ARGININE EXPORTER PROTEIN ARGO-RELATED"/>
    <property type="match status" value="1"/>
</dbReference>
<protein>
    <submittedName>
        <fullName evidence="7">LysE family translocator</fullName>
    </submittedName>
</protein>
<evidence type="ECO:0000256" key="3">
    <source>
        <dbReference type="ARBA" id="ARBA00022692"/>
    </source>
</evidence>
<keyword evidence="3 6" id="KW-0812">Transmembrane</keyword>
<feature type="transmembrane region" description="Helical" evidence="6">
    <location>
        <begin position="67"/>
        <end position="88"/>
    </location>
</feature>
<evidence type="ECO:0000256" key="4">
    <source>
        <dbReference type="ARBA" id="ARBA00022989"/>
    </source>
</evidence>
<feature type="transmembrane region" description="Helical" evidence="6">
    <location>
        <begin position="6"/>
        <end position="24"/>
    </location>
</feature>
<proteinExistence type="predicted"/>
<dbReference type="Proteomes" id="UP001589647">
    <property type="component" value="Unassembled WGS sequence"/>
</dbReference>
<dbReference type="PANTHER" id="PTHR30086">
    <property type="entry name" value="ARGININE EXPORTER PROTEIN ARGO"/>
    <property type="match status" value="1"/>
</dbReference>
<organism evidence="7 8">
    <name type="scientific">Nonomuraea spiralis</name>
    <dbReference type="NCBI Taxonomy" id="46182"/>
    <lineage>
        <taxon>Bacteria</taxon>
        <taxon>Bacillati</taxon>
        <taxon>Actinomycetota</taxon>
        <taxon>Actinomycetes</taxon>
        <taxon>Streptosporangiales</taxon>
        <taxon>Streptosporangiaceae</taxon>
        <taxon>Nonomuraea</taxon>
    </lineage>
</organism>
<feature type="transmembrane region" description="Helical" evidence="6">
    <location>
        <begin position="142"/>
        <end position="163"/>
    </location>
</feature>
<feature type="transmembrane region" description="Helical" evidence="6">
    <location>
        <begin position="36"/>
        <end position="61"/>
    </location>
</feature>
<dbReference type="Pfam" id="PF01810">
    <property type="entry name" value="LysE"/>
    <property type="match status" value="1"/>
</dbReference>
<sequence>MLLTFAVTTLIMIMIPGPDAALIMRNSLAHGRVAGLLTMLGGLLGLSVHAGAAAIGLSALLVASPTAFTVVRGLGICYLLWLGVHALLSSRNRARIVEAPAPPTGSPLVHVRRGLLSNLLNPKVLLLFVTWLPQFLPGHGDTLGRALLLSGIIAVLYALWFSLYNVIIDRVSALLRRPRIRARVERATGVLLVAFALRLAVQ</sequence>
<dbReference type="PIRSF" id="PIRSF006324">
    <property type="entry name" value="LeuE"/>
    <property type="match status" value="1"/>
</dbReference>
<name>A0ABV5ICU2_9ACTN</name>
<reference evidence="7 8" key="1">
    <citation type="submission" date="2024-09" db="EMBL/GenBank/DDBJ databases">
        <authorList>
            <person name="Sun Q."/>
            <person name="Mori K."/>
        </authorList>
    </citation>
    <scope>NUCLEOTIDE SEQUENCE [LARGE SCALE GENOMIC DNA]</scope>
    <source>
        <strain evidence="7 8">CCM 3426</strain>
    </source>
</reference>
<comment type="subcellular location">
    <subcellularLocation>
        <location evidence="1">Cell membrane</location>
        <topology evidence="1">Multi-pass membrane protein</topology>
    </subcellularLocation>
</comment>
<evidence type="ECO:0000256" key="1">
    <source>
        <dbReference type="ARBA" id="ARBA00004651"/>
    </source>
</evidence>
<evidence type="ECO:0000256" key="6">
    <source>
        <dbReference type="SAM" id="Phobius"/>
    </source>
</evidence>
<feature type="transmembrane region" description="Helical" evidence="6">
    <location>
        <begin position="119"/>
        <end position="136"/>
    </location>
</feature>
<dbReference type="RefSeq" id="WP_229824725.1">
    <property type="nucleotide sequence ID" value="NZ_BMRC01000021.1"/>
</dbReference>
<evidence type="ECO:0000313" key="7">
    <source>
        <dbReference type="EMBL" id="MFB9202358.1"/>
    </source>
</evidence>
<keyword evidence="4 6" id="KW-1133">Transmembrane helix</keyword>
<keyword evidence="2" id="KW-1003">Cell membrane</keyword>
<evidence type="ECO:0000256" key="5">
    <source>
        <dbReference type="ARBA" id="ARBA00023136"/>
    </source>
</evidence>
<dbReference type="InterPro" id="IPR001123">
    <property type="entry name" value="LeuE-type"/>
</dbReference>